<name>B3E6E8_TRIL1</name>
<dbReference type="GO" id="GO:0003677">
    <property type="term" value="F:DNA binding"/>
    <property type="evidence" value="ECO:0007669"/>
    <property type="project" value="UniProtKB-UniRule"/>
</dbReference>
<evidence type="ECO:0000256" key="5">
    <source>
        <dbReference type="ARBA" id="ARBA00023125"/>
    </source>
</evidence>
<feature type="active site" evidence="6">
    <location>
        <position position="152"/>
    </location>
</feature>
<feature type="binding site" evidence="6">
    <location>
        <begin position="15"/>
        <end position="17"/>
    </location>
    <ligand>
        <name>NAD(+)</name>
        <dbReference type="ChEBI" id="CHEBI:57540"/>
    </ligand>
</feature>
<gene>
    <name evidence="8" type="ordered locus">Glov_2582</name>
</gene>
<keyword evidence="1 6" id="KW-1277">Toxin-antitoxin system</keyword>
<evidence type="ECO:0000259" key="7">
    <source>
        <dbReference type="PROSITE" id="PS52018"/>
    </source>
</evidence>
<dbReference type="eggNOG" id="ENOG50330K2">
    <property type="taxonomic scope" value="Bacteria"/>
</dbReference>
<dbReference type="GO" id="GO:0016757">
    <property type="term" value="F:glycosyltransferase activity"/>
    <property type="evidence" value="ECO:0007669"/>
    <property type="project" value="UniProtKB-UniRule"/>
</dbReference>
<evidence type="ECO:0000313" key="9">
    <source>
        <dbReference type="Proteomes" id="UP000002420"/>
    </source>
</evidence>
<feature type="binding site" evidence="6">
    <location>
        <position position="50"/>
    </location>
    <ligand>
        <name>NAD(+)</name>
        <dbReference type="ChEBI" id="CHEBI:57540"/>
    </ligand>
</feature>
<keyword evidence="4 6" id="KW-0548">Nucleotidyltransferase</keyword>
<dbReference type="InterPro" id="IPR029494">
    <property type="entry name" value="DarT"/>
</dbReference>
<proteinExistence type="inferred from homology"/>
<reference evidence="8 9" key="1">
    <citation type="submission" date="2008-05" db="EMBL/GenBank/DDBJ databases">
        <title>Complete sequence of chromosome of Geobacter lovleyi SZ.</title>
        <authorList>
            <consortium name="US DOE Joint Genome Institute"/>
            <person name="Lucas S."/>
            <person name="Copeland A."/>
            <person name="Lapidus A."/>
            <person name="Glavina del Rio T."/>
            <person name="Dalin E."/>
            <person name="Tice H."/>
            <person name="Bruce D."/>
            <person name="Goodwin L."/>
            <person name="Pitluck S."/>
            <person name="Chertkov O."/>
            <person name="Meincke L."/>
            <person name="Brettin T."/>
            <person name="Detter J.C."/>
            <person name="Han C."/>
            <person name="Tapia R."/>
            <person name="Kuske C.R."/>
            <person name="Schmutz J."/>
            <person name="Larimer F."/>
            <person name="Land M."/>
            <person name="Hauser L."/>
            <person name="Kyrpides N."/>
            <person name="Mikhailova N."/>
            <person name="Sung Y."/>
            <person name="Fletcher K.E."/>
            <person name="Ritalahti K.M."/>
            <person name="Loeffler F.E."/>
            <person name="Richardson P."/>
        </authorList>
    </citation>
    <scope>NUCLEOTIDE SEQUENCE [LARGE SCALE GENOMIC DNA]</scope>
    <source>
        <strain evidence="9">ATCC BAA-1151 / DSM 17278 / SZ</strain>
    </source>
</reference>
<organism evidence="8 9">
    <name type="scientific">Trichlorobacter lovleyi (strain ATCC BAA-1151 / DSM 17278 / SZ)</name>
    <name type="common">Geobacter lovleyi</name>
    <dbReference type="NCBI Taxonomy" id="398767"/>
    <lineage>
        <taxon>Bacteria</taxon>
        <taxon>Pseudomonadati</taxon>
        <taxon>Thermodesulfobacteriota</taxon>
        <taxon>Desulfuromonadia</taxon>
        <taxon>Geobacterales</taxon>
        <taxon>Geobacteraceae</taxon>
        <taxon>Trichlorobacter</taxon>
    </lineage>
</organism>
<feature type="binding site" evidence="6">
    <location>
        <position position="24"/>
    </location>
    <ligand>
        <name>NAD(+)</name>
        <dbReference type="ChEBI" id="CHEBI:57540"/>
    </ligand>
</feature>
<keyword evidence="5 6" id="KW-0238">DNA-binding</keyword>
<dbReference type="GO" id="GO:0016779">
    <property type="term" value="F:nucleotidyltransferase activity"/>
    <property type="evidence" value="ECO:0007669"/>
    <property type="project" value="UniProtKB-UniRule"/>
</dbReference>
<dbReference type="OrthoDB" id="2052979at2"/>
<feature type="active site" description="Proton acceptor" evidence="6">
    <location>
        <position position="50"/>
    </location>
</feature>
<feature type="domain" description="DarT" evidence="7">
    <location>
        <begin position="11"/>
        <end position="196"/>
    </location>
</feature>
<dbReference type="Proteomes" id="UP000002420">
    <property type="component" value="Chromosome"/>
</dbReference>
<evidence type="ECO:0000313" key="8">
    <source>
        <dbReference type="EMBL" id="ACD96295.1"/>
    </source>
</evidence>
<dbReference type="RefSeq" id="WP_012470627.1">
    <property type="nucleotide sequence ID" value="NC_010814.1"/>
</dbReference>
<evidence type="ECO:0000256" key="2">
    <source>
        <dbReference type="ARBA" id="ARBA00022676"/>
    </source>
</evidence>
<keyword evidence="9" id="KW-1185">Reference proteome</keyword>
<dbReference type="PROSITE" id="PS52018">
    <property type="entry name" value="DART"/>
    <property type="match status" value="1"/>
</dbReference>
<dbReference type="AlphaFoldDB" id="B3E6E8"/>
<evidence type="ECO:0000256" key="1">
    <source>
        <dbReference type="ARBA" id="ARBA00022649"/>
    </source>
</evidence>
<protein>
    <recommendedName>
        <fullName evidence="7">DarT domain-containing protein</fullName>
    </recommendedName>
</protein>
<keyword evidence="2 6" id="KW-0328">Glycosyltransferase</keyword>
<evidence type="ECO:0000256" key="4">
    <source>
        <dbReference type="ARBA" id="ARBA00022695"/>
    </source>
</evidence>
<comment type="similarity">
    <text evidence="6">Belongs to the DarT ADP-ribosyltransferase family.</text>
</comment>
<keyword evidence="3 6" id="KW-0808">Transferase</keyword>
<comment type="caution">
    <text evidence="6">Lacks conserved residue(s) required for the propagation of feature annotation.</text>
</comment>
<evidence type="ECO:0000256" key="6">
    <source>
        <dbReference type="PROSITE-ProRule" id="PRU01362"/>
    </source>
</evidence>
<accession>B3E6E8</accession>
<dbReference type="KEGG" id="glo:Glov_2582"/>
<dbReference type="STRING" id="398767.Glov_2582"/>
<dbReference type="Pfam" id="PF14487">
    <property type="entry name" value="DarT"/>
    <property type="match status" value="1"/>
</dbReference>
<dbReference type="HOGENOM" id="CLU_088931_1_0_7"/>
<dbReference type="EMBL" id="CP001089">
    <property type="protein sequence ID" value="ACD96295.1"/>
    <property type="molecule type" value="Genomic_DNA"/>
</dbReference>
<comment type="catalytic activity">
    <reaction evidence="6">
        <text>a thymidine in DNA + NAD(+) = an N-(ADP-alpha-D-ribosyl)-thymidine in DNA + nicotinamide + H(+)</text>
        <dbReference type="Rhea" id="RHEA:71651"/>
        <dbReference type="Rhea" id="RHEA-COMP:13556"/>
        <dbReference type="Rhea" id="RHEA-COMP:18051"/>
        <dbReference type="ChEBI" id="CHEBI:15378"/>
        <dbReference type="ChEBI" id="CHEBI:17154"/>
        <dbReference type="ChEBI" id="CHEBI:57540"/>
        <dbReference type="ChEBI" id="CHEBI:137386"/>
        <dbReference type="ChEBI" id="CHEBI:191199"/>
    </reaction>
</comment>
<sequence>MRTAVENLQVSHLVHFTRLENLEGIMRQGIRTRYDLDNSGTGYIYNDDLRLDGYPNAASISVSYPNYKMFYSYRCADHNVPWVVLRLRPDILWEKNCAFCWENAASTNVTCIPIENRRGREAFLDLFVNKSGYPTRETTLIPRSYPTHPQAEVLVFGTIEPAYITRVDLPTRFNPNSVFSSINRHCEFWYDDDLFWPRLDHRHWPANSFQL</sequence>
<evidence type="ECO:0000256" key="3">
    <source>
        <dbReference type="ARBA" id="ARBA00022679"/>
    </source>
</evidence>